<name>A0AAV8UA15_9ROSI</name>
<feature type="region of interest" description="Disordered" evidence="1">
    <location>
        <begin position="207"/>
        <end position="236"/>
    </location>
</feature>
<evidence type="ECO:0000313" key="3">
    <source>
        <dbReference type="Proteomes" id="UP001159364"/>
    </source>
</evidence>
<reference evidence="2 3" key="1">
    <citation type="submission" date="2021-09" db="EMBL/GenBank/DDBJ databases">
        <title>Genomic insights and catalytic innovation underlie evolution of tropane alkaloids biosynthesis.</title>
        <authorList>
            <person name="Wang Y.-J."/>
            <person name="Tian T."/>
            <person name="Huang J.-P."/>
            <person name="Huang S.-X."/>
        </authorList>
    </citation>
    <scope>NUCLEOTIDE SEQUENCE [LARGE SCALE GENOMIC DNA]</scope>
    <source>
        <strain evidence="2">KIB-2018</strain>
        <tissue evidence="2">Leaf</tissue>
    </source>
</reference>
<dbReference type="Proteomes" id="UP001159364">
    <property type="component" value="Linkage Group LG01"/>
</dbReference>
<evidence type="ECO:0000256" key="1">
    <source>
        <dbReference type="SAM" id="MobiDB-lite"/>
    </source>
</evidence>
<sequence>MDSLGNDRPPLPADVDRATKKVKLRGDSGDTTGYRDCLVNGAVMDVFEIPKIVLNEGDIAIDKSGSFPVIQISTGLKDRLCHNLGKAVIVSLLGRTIGYKALCSRLQSLWDISQARILDIGRDEGSGPFGAWMVVEKRKRNVRGPNSSLGKNIASNKQGSCFAILDERNDDFQGDIPASKENVPFDKNIPNSSDFGQENSHIFSSRDFEASSSHGRGSIKKQGMIRSQFSKKKGPSANIAKPTFGDFFDFKNKVAAEDNLTVLPSNLNPKLHYVVGKERLVPLSTCPAISDMHIEGDVASELNVGQYSSRSPDESNAFVKDTSDLMHVDGSRLLHSDGLINVEDDVSLEENEPLDPHLRED</sequence>
<gene>
    <name evidence="2" type="ORF">K2173_020018</name>
</gene>
<proteinExistence type="predicted"/>
<dbReference type="AlphaFoldDB" id="A0AAV8UA15"/>
<protein>
    <submittedName>
        <fullName evidence="2">Uncharacterized protein</fullName>
    </submittedName>
</protein>
<dbReference type="EMBL" id="JAIWQS010000001">
    <property type="protein sequence ID" value="KAJ8775014.1"/>
    <property type="molecule type" value="Genomic_DNA"/>
</dbReference>
<organism evidence="2 3">
    <name type="scientific">Erythroxylum novogranatense</name>
    <dbReference type="NCBI Taxonomy" id="1862640"/>
    <lineage>
        <taxon>Eukaryota</taxon>
        <taxon>Viridiplantae</taxon>
        <taxon>Streptophyta</taxon>
        <taxon>Embryophyta</taxon>
        <taxon>Tracheophyta</taxon>
        <taxon>Spermatophyta</taxon>
        <taxon>Magnoliopsida</taxon>
        <taxon>eudicotyledons</taxon>
        <taxon>Gunneridae</taxon>
        <taxon>Pentapetalae</taxon>
        <taxon>rosids</taxon>
        <taxon>fabids</taxon>
        <taxon>Malpighiales</taxon>
        <taxon>Erythroxylaceae</taxon>
        <taxon>Erythroxylum</taxon>
    </lineage>
</organism>
<accession>A0AAV8UA15</accession>
<evidence type="ECO:0000313" key="2">
    <source>
        <dbReference type="EMBL" id="KAJ8775014.1"/>
    </source>
</evidence>
<comment type="caution">
    <text evidence="2">The sequence shown here is derived from an EMBL/GenBank/DDBJ whole genome shotgun (WGS) entry which is preliminary data.</text>
</comment>
<keyword evidence="3" id="KW-1185">Reference proteome</keyword>